<dbReference type="PANTHER" id="PTHR34512:SF30">
    <property type="entry name" value="OUTER MEMBRANE PROTEIN ASSEMBLY FACTOR BAMB"/>
    <property type="match status" value="1"/>
</dbReference>
<dbReference type="Gene3D" id="2.130.10.10">
    <property type="entry name" value="YVTN repeat-like/Quinoprotein amine dehydrogenase"/>
    <property type="match status" value="2"/>
</dbReference>
<dbReference type="SUPFAM" id="SSF50998">
    <property type="entry name" value="Quinoprotein alcohol dehydrogenase-like"/>
    <property type="match status" value="1"/>
</dbReference>
<organism evidence="3 4">
    <name type="scientific">Aureliella helgolandensis</name>
    <dbReference type="NCBI Taxonomy" id="2527968"/>
    <lineage>
        <taxon>Bacteria</taxon>
        <taxon>Pseudomonadati</taxon>
        <taxon>Planctomycetota</taxon>
        <taxon>Planctomycetia</taxon>
        <taxon>Pirellulales</taxon>
        <taxon>Pirellulaceae</taxon>
        <taxon>Aureliella</taxon>
    </lineage>
</organism>
<evidence type="ECO:0000313" key="4">
    <source>
        <dbReference type="Proteomes" id="UP000318017"/>
    </source>
</evidence>
<name>A0A518G2Z1_9BACT</name>
<accession>A0A518G2Z1</accession>
<dbReference type="InterPro" id="IPR002372">
    <property type="entry name" value="PQQ_rpt_dom"/>
</dbReference>
<evidence type="ECO:0000256" key="1">
    <source>
        <dbReference type="SAM" id="MobiDB-lite"/>
    </source>
</evidence>
<evidence type="ECO:0000259" key="2">
    <source>
        <dbReference type="Pfam" id="PF13360"/>
    </source>
</evidence>
<keyword evidence="4" id="KW-1185">Reference proteome</keyword>
<dbReference type="Proteomes" id="UP000318017">
    <property type="component" value="Chromosome"/>
</dbReference>
<dbReference type="InterPro" id="IPR011047">
    <property type="entry name" value="Quinoprotein_ADH-like_sf"/>
</dbReference>
<dbReference type="InterPro" id="IPR015943">
    <property type="entry name" value="WD40/YVTN_repeat-like_dom_sf"/>
</dbReference>
<dbReference type="AlphaFoldDB" id="A0A518G2Z1"/>
<gene>
    <name evidence="3" type="ORF">Q31a_12640</name>
</gene>
<dbReference type="OrthoDB" id="9815737at2"/>
<dbReference type="RefSeq" id="WP_145075361.1">
    <property type="nucleotide sequence ID" value="NZ_CP036298.1"/>
</dbReference>
<feature type="domain" description="Pyrrolo-quinoline quinone repeat" evidence="2">
    <location>
        <begin position="165"/>
        <end position="439"/>
    </location>
</feature>
<reference evidence="3 4" key="1">
    <citation type="submission" date="2019-02" db="EMBL/GenBank/DDBJ databases">
        <title>Deep-cultivation of Planctomycetes and their phenomic and genomic characterization uncovers novel biology.</title>
        <authorList>
            <person name="Wiegand S."/>
            <person name="Jogler M."/>
            <person name="Boedeker C."/>
            <person name="Pinto D."/>
            <person name="Vollmers J."/>
            <person name="Rivas-Marin E."/>
            <person name="Kohn T."/>
            <person name="Peeters S.H."/>
            <person name="Heuer A."/>
            <person name="Rast P."/>
            <person name="Oberbeckmann S."/>
            <person name="Bunk B."/>
            <person name="Jeske O."/>
            <person name="Meyerdierks A."/>
            <person name="Storesund J.E."/>
            <person name="Kallscheuer N."/>
            <person name="Luecker S."/>
            <person name="Lage O.M."/>
            <person name="Pohl T."/>
            <person name="Merkel B.J."/>
            <person name="Hornburger P."/>
            <person name="Mueller R.-W."/>
            <person name="Bruemmer F."/>
            <person name="Labrenz M."/>
            <person name="Spormann A.M."/>
            <person name="Op den Camp H."/>
            <person name="Overmann J."/>
            <person name="Amann R."/>
            <person name="Jetten M.S.M."/>
            <person name="Mascher T."/>
            <person name="Medema M.H."/>
            <person name="Devos D.P."/>
            <person name="Kaster A.-K."/>
            <person name="Ovreas L."/>
            <person name="Rohde M."/>
            <person name="Galperin M.Y."/>
            <person name="Jogler C."/>
        </authorList>
    </citation>
    <scope>NUCLEOTIDE SEQUENCE [LARGE SCALE GENOMIC DNA]</scope>
    <source>
        <strain evidence="3 4">Q31a</strain>
    </source>
</reference>
<dbReference type="EMBL" id="CP036298">
    <property type="protein sequence ID" value="QDV22971.1"/>
    <property type="molecule type" value="Genomic_DNA"/>
</dbReference>
<evidence type="ECO:0000313" key="3">
    <source>
        <dbReference type="EMBL" id="QDV22971.1"/>
    </source>
</evidence>
<feature type="region of interest" description="Disordered" evidence="1">
    <location>
        <begin position="71"/>
        <end position="93"/>
    </location>
</feature>
<feature type="compositionally biased region" description="Low complexity" evidence="1">
    <location>
        <begin position="71"/>
        <end position="90"/>
    </location>
</feature>
<protein>
    <submittedName>
        <fullName evidence="3">PQQ enzyme repeat protein</fullName>
    </submittedName>
</protein>
<dbReference type="KEGG" id="ahel:Q31a_12640"/>
<dbReference type="Pfam" id="PF13360">
    <property type="entry name" value="PQQ_2"/>
    <property type="match status" value="1"/>
</dbReference>
<feature type="region of interest" description="Disordered" evidence="1">
    <location>
        <begin position="1"/>
        <end position="37"/>
    </location>
</feature>
<sequence>MMLSTSPCEQIRDIAGDPAANQTEVAHKGRGTRQSGRALRKSLRLGLSRWQIGLALFTLSATLSLTACAQDAPSSTPAADSPPAAALDAPQGAEQEIQFTRTAGSDWTAFLGPNGDGTSPETGVRPDLWSPHPAIRWSMPLGVSYGGPTICQGRLLQFDRFGNQERLTCFEAETARELWRFESSVEYDDMYGYNNGPRCSPIVDGDLIYTYGVTGRLSCVELKTGKRVWSKDMVLDYDVVQNFFGVASSPFVFQDLLLVMVGGSTKESLSLPPGRLDQVEPSGSAIVALDKRTGQEVYRLGDDLASYASLTVREIEGEPTGLAFLRNGLLAWEPQSGKQRFAYPWRAPMLESVNAALPVTSGDRILLSEAYEVGSVLLESVEGSPEVVWKDSGPRNKCSFRAHWSTPVLIDGYLYGCNGRNQPDSDLRCVRLADGEVQWMDRRHERSSVLAVDGYLIVLGEYGRLDLIRPNPEKLEVVRTVDLSEIVDPVDGLPLLDYPCWAAPVLSHGQLYLRGNRHLVSFDLIPGT</sequence>
<proteinExistence type="predicted"/>
<dbReference type="PANTHER" id="PTHR34512">
    <property type="entry name" value="CELL SURFACE PROTEIN"/>
    <property type="match status" value="1"/>
</dbReference>